<dbReference type="AlphaFoldDB" id="A0A3M7P4Z7"/>
<comment type="caution">
    <text evidence="2">The sequence shown here is derived from an EMBL/GenBank/DDBJ whole genome shotgun (WGS) entry which is preliminary data.</text>
</comment>
<feature type="compositionally biased region" description="Basic and acidic residues" evidence="1">
    <location>
        <begin position="19"/>
        <end position="32"/>
    </location>
</feature>
<organism evidence="2 3">
    <name type="scientific">Brachionus plicatilis</name>
    <name type="common">Marine rotifer</name>
    <name type="synonym">Brachionus muelleri</name>
    <dbReference type="NCBI Taxonomy" id="10195"/>
    <lineage>
        <taxon>Eukaryota</taxon>
        <taxon>Metazoa</taxon>
        <taxon>Spiralia</taxon>
        <taxon>Gnathifera</taxon>
        <taxon>Rotifera</taxon>
        <taxon>Eurotatoria</taxon>
        <taxon>Monogononta</taxon>
        <taxon>Pseudotrocha</taxon>
        <taxon>Ploima</taxon>
        <taxon>Brachionidae</taxon>
        <taxon>Brachionus</taxon>
    </lineage>
</organism>
<dbReference type="EMBL" id="REGN01013575">
    <property type="protein sequence ID" value="RMZ93754.1"/>
    <property type="molecule type" value="Genomic_DNA"/>
</dbReference>
<reference evidence="2 3" key="1">
    <citation type="journal article" date="2018" name="Sci. Rep.">
        <title>Genomic signatures of local adaptation to the degree of environmental predictability in rotifers.</title>
        <authorList>
            <person name="Franch-Gras L."/>
            <person name="Hahn C."/>
            <person name="Garcia-Roger E.M."/>
            <person name="Carmona M.J."/>
            <person name="Serra M."/>
            <person name="Gomez A."/>
        </authorList>
    </citation>
    <scope>NUCLEOTIDE SEQUENCE [LARGE SCALE GENOMIC DNA]</scope>
    <source>
        <strain evidence="2">HYR1</strain>
    </source>
</reference>
<protein>
    <submittedName>
        <fullName evidence="2">Uncharacterized protein</fullName>
    </submittedName>
</protein>
<evidence type="ECO:0000313" key="3">
    <source>
        <dbReference type="Proteomes" id="UP000276133"/>
    </source>
</evidence>
<dbReference type="Proteomes" id="UP000276133">
    <property type="component" value="Unassembled WGS sequence"/>
</dbReference>
<accession>A0A3M7P4Z7</accession>
<evidence type="ECO:0000256" key="1">
    <source>
        <dbReference type="SAM" id="MobiDB-lite"/>
    </source>
</evidence>
<proteinExistence type="predicted"/>
<name>A0A3M7P4Z7_BRAPC</name>
<evidence type="ECO:0000313" key="2">
    <source>
        <dbReference type="EMBL" id="RMZ93754.1"/>
    </source>
</evidence>
<sequence>MARKKKEANGNESDELESDKEVKKVAKNESPRIKKRKLAKIVSNRSLEENDKVTVLVSDPCFKQNDTMPFISPLL</sequence>
<gene>
    <name evidence="2" type="ORF">BpHYR1_054184</name>
</gene>
<feature type="region of interest" description="Disordered" evidence="1">
    <location>
        <begin position="1"/>
        <end position="33"/>
    </location>
</feature>
<keyword evidence="3" id="KW-1185">Reference proteome</keyword>